<dbReference type="EMBL" id="JXYA01000010">
    <property type="protein sequence ID" value="KJZ11439.1"/>
    <property type="molecule type" value="Genomic_DNA"/>
</dbReference>
<dbReference type="Gene3D" id="3.40.50.300">
    <property type="entry name" value="P-loop containing nucleotide triphosphate hydrolases"/>
    <property type="match status" value="1"/>
</dbReference>
<evidence type="ECO:0000256" key="3">
    <source>
        <dbReference type="ARBA" id="ARBA00022458"/>
    </source>
</evidence>
<dbReference type="GO" id="GO:0005524">
    <property type="term" value="F:ATP binding"/>
    <property type="evidence" value="ECO:0007669"/>
    <property type="project" value="UniProtKB-KW"/>
</dbReference>
<organism evidence="7 8">
    <name type="scientific">Pseudoalteromonas rubra</name>
    <dbReference type="NCBI Taxonomy" id="43658"/>
    <lineage>
        <taxon>Bacteria</taxon>
        <taxon>Pseudomonadati</taxon>
        <taxon>Pseudomonadota</taxon>
        <taxon>Gammaproteobacteria</taxon>
        <taxon>Alteromonadales</taxon>
        <taxon>Pseudoalteromonadaceae</taxon>
        <taxon>Pseudoalteromonas</taxon>
    </lineage>
</organism>
<dbReference type="SUPFAM" id="SSF52540">
    <property type="entry name" value="P-loop containing nucleoside triphosphate hydrolases"/>
    <property type="match status" value="1"/>
</dbReference>
<dbReference type="InterPro" id="IPR003593">
    <property type="entry name" value="AAA+_ATPase"/>
</dbReference>
<reference evidence="7 8" key="1">
    <citation type="journal article" date="2015" name="BMC Genomics">
        <title>Genome mining reveals unlocked bioactive potential of marine Gram-negative bacteria.</title>
        <authorList>
            <person name="Machado H."/>
            <person name="Sonnenschein E.C."/>
            <person name="Melchiorsen J."/>
            <person name="Gram L."/>
        </authorList>
    </citation>
    <scope>NUCLEOTIDE SEQUENCE [LARGE SCALE GENOMIC DNA]</scope>
    <source>
        <strain evidence="7 8">S2471</strain>
    </source>
</reference>
<dbReference type="OrthoDB" id="9775490at2"/>
<accession>A0A0F4QVW1</accession>
<evidence type="ECO:0000256" key="2">
    <source>
        <dbReference type="ARBA" id="ARBA00022448"/>
    </source>
</evidence>
<dbReference type="InterPro" id="IPR003439">
    <property type="entry name" value="ABC_transporter-like_ATP-bd"/>
</dbReference>
<dbReference type="InterPro" id="IPR027417">
    <property type="entry name" value="P-loop_NTPase"/>
</dbReference>
<evidence type="ECO:0000256" key="4">
    <source>
        <dbReference type="ARBA" id="ARBA00022741"/>
    </source>
</evidence>
<protein>
    <recommendedName>
        <fullName evidence="6">ABC transporter domain-containing protein</fullName>
    </recommendedName>
</protein>
<sequence length="317" mass="35538">MILHDNNYVIHAKNVRKQYGHGASSIDALLGVDLSVEYGQVVSILGPNGAGKTTLIEIIEGLRKSDSGSISILGQDIADLKAVKHLRERIGISPQHSVLPPLLTIEELLTQQATFYDKPQNIDYLITRLGLDDKRHFRIGNLSGGQQQRVTVALALIGDPDLIFLDEPTSQLDPQAKRAVWELLDEQRKHKCISILMTTHQMEEAQQCSDRVVILDGGRVLADDKPSGLIAKYTPSSVLEFVTNMDADLHFLPGETQKVNHIDNTQKVRLITDDPNDYILKLVEMSKKDFFLIRDLRVQNQSLEDVFIQITGREMRS</sequence>
<dbReference type="PATRIC" id="fig|43658.5.peg.1272"/>
<evidence type="ECO:0000256" key="5">
    <source>
        <dbReference type="ARBA" id="ARBA00022840"/>
    </source>
</evidence>
<dbReference type="SMART" id="SM00382">
    <property type="entry name" value="AAA"/>
    <property type="match status" value="1"/>
</dbReference>
<dbReference type="PANTHER" id="PTHR42711">
    <property type="entry name" value="ABC TRANSPORTER ATP-BINDING PROTEIN"/>
    <property type="match status" value="1"/>
</dbReference>
<dbReference type="InterPro" id="IPR050763">
    <property type="entry name" value="ABC_transporter_ATP-binding"/>
</dbReference>
<evidence type="ECO:0000256" key="1">
    <source>
        <dbReference type="ARBA" id="ARBA00005417"/>
    </source>
</evidence>
<evidence type="ECO:0000259" key="6">
    <source>
        <dbReference type="PROSITE" id="PS50893"/>
    </source>
</evidence>
<comment type="caution">
    <text evidence="7">The sequence shown here is derived from an EMBL/GenBank/DDBJ whole genome shotgun (WGS) entry which is preliminary data.</text>
</comment>
<dbReference type="InterPro" id="IPR017871">
    <property type="entry name" value="ABC_transporter-like_CS"/>
</dbReference>
<dbReference type="PROSITE" id="PS50893">
    <property type="entry name" value="ABC_TRANSPORTER_2"/>
    <property type="match status" value="1"/>
</dbReference>
<keyword evidence="8" id="KW-1185">Reference proteome</keyword>
<name>A0A0F4QVW1_9GAMM</name>
<feature type="domain" description="ABC transporter" evidence="6">
    <location>
        <begin position="10"/>
        <end position="242"/>
    </location>
</feature>
<evidence type="ECO:0000313" key="7">
    <source>
        <dbReference type="EMBL" id="KJZ11439.1"/>
    </source>
</evidence>
<keyword evidence="4" id="KW-0547">Nucleotide-binding</keyword>
<dbReference type="PROSITE" id="PS00211">
    <property type="entry name" value="ABC_TRANSPORTER_1"/>
    <property type="match status" value="1"/>
</dbReference>
<evidence type="ECO:0000313" key="8">
    <source>
        <dbReference type="Proteomes" id="UP000033452"/>
    </source>
</evidence>
<dbReference type="PANTHER" id="PTHR42711:SF5">
    <property type="entry name" value="ABC TRANSPORTER ATP-BINDING PROTEIN NATA"/>
    <property type="match status" value="1"/>
</dbReference>
<proteinExistence type="inferred from homology"/>
<dbReference type="Proteomes" id="UP000033452">
    <property type="component" value="Unassembled WGS sequence"/>
</dbReference>
<keyword evidence="5" id="KW-0067">ATP-binding</keyword>
<dbReference type="AlphaFoldDB" id="A0A0F4QVW1"/>
<comment type="similarity">
    <text evidence="1">Belongs to the ABC transporter superfamily.</text>
</comment>
<gene>
    <name evidence="7" type="ORF">TW77_06075</name>
</gene>
<dbReference type="Pfam" id="PF00005">
    <property type="entry name" value="ABC_tran"/>
    <property type="match status" value="1"/>
</dbReference>
<dbReference type="GO" id="GO:0016887">
    <property type="term" value="F:ATP hydrolysis activity"/>
    <property type="evidence" value="ECO:0007669"/>
    <property type="project" value="InterPro"/>
</dbReference>
<keyword evidence="3" id="KW-0536">Nodulation</keyword>
<keyword evidence="2" id="KW-0813">Transport</keyword>